<dbReference type="Gene3D" id="3.40.50.2000">
    <property type="entry name" value="Glycogen Phosphorylase B"/>
    <property type="match status" value="1"/>
</dbReference>
<sequence>MIGPTFFAGLRPRRAREESRRLGVYPRLNGQYQALMLEAFDTKATVVEVRDLSDALARARNGTLSGLWINFDDKFVVPRRRERQMMAARKTVRTLSRLKKLGVPLMLTLHNEKPHDGCDPKAFGHLRGFLLQNADLVHGHSSAAAALAQRSGTPEARIGVVPHPSYLGHVPGATARTAGPEAPRFLSFGATRRYKGHDLMIEAFATMREAPRVAHLTVAGNAREEGGLDFARLSGRVTLDRDARVIPEAELPALFGAHDWAVLAYRSSLTSGAAMLALSFGLPVVAPDLGGMREVLTGPLADFLFAPGDAGAMAEALDRATRVTPDDWLTLHGAALARAEALRPAVVSQDFKALLARHAMLPAPLARAIQPRKDLTHGSIHAPQELQGPHGQDLAQAVRRVQHARLQDLSLESR</sequence>
<proteinExistence type="predicted"/>
<dbReference type="RefSeq" id="WP_209359165.1">
    <property type="nucleotide sequence ID" value="NZ_JAGISH010000001.1"/>
</dbReference>
<reference evidence="4" key="1">
    <citation type="submission" date="2021-03" db="EMBL/GenBank/DDBJ databases">
        <title>Sagittula salina sp. nov. strain M10.9X isolated from the marine waste.</title>
        <authorList>
            <person name="Satari L."/>
            <person name="Molina-Menor E."/>
            <person name="Vidal-Verdu A."/>
            <person name="Pascual J."/>
            <person name="Pereto J."/>
            <person name="Porcar M."/>
        </authorList>
    </citation>
    <scope>NUCLEOTIDE SEQUENCE</scope>
    <source>
        <strain evidence="4">M10.9X</strain>
    </source>
</reference>
<dbReference type="AlphaFoldDB" id="A0A940S2A9"/>
<evidence type="ECO:0000256" key="1">
    <source>
        <dbReference type="ARBA" id="ARBA00022676"/>
    </source>
</evidence>
<evidence type="ECO:0000313" key="4">
    <source>
        <dbReference type="EMBL" id="MBP0481460.1"/>
    </source>
</evidence>
<feature type="domain" description="Glycosyltransferase subfamily 4-like N-terminal" evidence="3">
    <location>
        <begin position="98"/>
        <end position="162"/>
    </location>
</feature>
<organism evidence="4 5">
    <name type="scientific">Sagittula salina</name>
    <dbReference type="NCBI Taxonomy" id="2820268"/>
    <lineage>
        <taxon>Bacteria</taxon>
        <taxon>Pseudomonadati</taxon>
        <taxon>Pseudomonadota</taxon>
        <taxon>Alphaproteobacteria</taxon>
        <taxon>Rhodobacterales</taxon>
        <taxon>Roseobacteraceae</taxon>
        <taxon>Sagittula</taxon>
    </lineage>
</organism>
<gene>
    <name evidence="4" type="ORF">J5474_03010</name>
</gene>
<evidence type="ECO:0000313" key="5">
    <source>
        <dbReference type="Proteomes" id="UP000675940"/>
    </source>
</evidence>
<dbReference type="EMBL" id="JAGISH010000001">
    <property type="protein sequence ID" value="MBP0481460.1"/>
    <property type="molecule type" value="Genomic_DNA"/>
</dbReference>
<dbReference type="EC" id="2.4.-.-" evidence="4"/>
<dbReference type="PANTHER" id="PTHR12526:SF510">
    <property type="entry name" value="D-INOSITOL 3-PHOSPHATE GLYCOSYLTRANSFERASE"/>
    <property type="match status" value="1"/>
</dbReference>
<dbReference type="Pfam" id="PF13692">
    <property type="entry name" value="Glyco_trans_1_4"/>
    <property type="match status" value="1"/>
</dbReference>
<dbReference type="Proteomes" id="UP000675940">
    <property type="component" value="Unassembled WGS sequence"/>
</dbReference>
<dbReference type="SUPFAM" id="SSF53756">
    <property type="entry name" value="UDP-Glycosyltransferase/glycogen phosphorylase"/>
    <property type="match status" value="1"/>
</dbReference>
<protein>
    <submittedName>
        <fullName evidence="4">Glycosyltransferase</fullName>
        <ecNumber evidence="4">2.4.-.-</ecNumber>
    </submittedName>
</protein>
<name>A0A940S2A9_9RHOB</name>
<accession>A0A940S2A9</accession>
<dbReference type="PANTHER" id="PTHR12526">
    <property type="entry name" value="GLYCOSYLTRANSFERASE"/>
    <property type="match status" value="1"/>
</dbReference>
<comment type="caution">
    <text evidence="4">The sequence shown here is derived from an EMBL/GenBank/DDBJ whole genome shotgun (WGS) entry which is preliminary data.</text>
</comment>
<dbReference type="InterPro" id="IPR028098">
    <property type="entry name" value="Glyco_trans_4-like_N"/>
</dbReference>
<evidence type="ECO:0000259" key="3">
    <source>
        <dbReference type="Pfam" id="PF13579"/>
    </source>
</evidence>
<keyword evidence="5" id="KW-1185">Reference proteome</keyword>
<evidence type="ECO:0000256" key="2">
    <source>
        <dbReference type="ARBA" id="ARBA00022679"/>
    </source>
</evidence>
<keyword evidence="2 4" id="KW-0808">Transferase</keyword>
<dbReference type="GO" id="GO:0016757">
    <property type="term" value="F:glycosyltransferase activity"/>
    <property type="evidence" value="ECO:0007669"/>
    <property type="project" value="UniProtKB-KW"/>
</dbReference>
<dbReference type="Pfam" id="PF13579">
    <property type="entry name" value="Glyco_trans_4_4"/>
    <property type="match status" value="1"/>
</dbReference>
<keyword evidence="1 4" id="KW-0328">Glycosyltransferase</keyword>